<reference evidence="1" key="1">
    <citation type="journal article" date="2019" name="Environ. Microbiol.">
        <title>Fungal ecological strategies reflected in gene transcription - a case study of two litter decomposers.</title>
        <authorList>
            <person name="Barbi F."/>
            <person name="Kohler A."/>
            <person name="Barry K."/>
            <person name="Baskaran P."/>
            <person name="Daum C."/>
            <person name="Fauchery L."/>
            <person name="Ihrmark K."/>
            <person name="Kuo A."/>
            <person name="LaButti K."/>
            <person name="Lipzen A."/>
            <person name="Morin E."/>
            <person name="Grigoriev I.V."/>
            <person name="Henrissat B."/>
            <person name="Lindahl B."/>
            <person name="Martin F."/>
        </authorList>
    </citation>
    <scope>NUCLEOTIDE SEQUENCE</scope>
    <source>
        <strain evidence="1">JB14</strain>
    </source>
</reference>
<name>A0A6A4GEG6_9AGAR</name>
<protein>
    <submittedName>
        <fullName evidence="1">Uncharacterized protein</fullName>
    </submittedName>
</protein>
<evidence type="ECO:0000313" key="1">
    <source>
        <dbReference type="EMBL" id="KAE9383837.1"/>
    </source>
</evidence>
<sequence length="190" mass="21915">MTLIEARLNGPGRPRRKPLADIVESALKKTRNQLQNEVLSRQVINVRPNIDTTNFQKLLGLLKVNGLIAVPADKNLGLCLVAMDWYHQAGLKLLHNKSYVEETPDHELLQYTYSEIQYKWLRQPIKEKWDKFPTLEVIPKIHKLAISARPIVPTFDTLLANASVWIDYQLKPLLSQFPWILPDSKTLCRI</sequence>
<proteinExistence type="predicted"/>
<organism evidence="1 2">
    <name type="scientific">Gymnopus androsaceus JB14</name>
    <dbReference type="NCBI Taxonomy" id="1447944"/>
    <lineage>
        <taxon>Eukaryota</taxon>
        <taxon>Fungi</taxon>
        <taxon>Dikarya</taxon>
        <taxon>Basidiomycota</taxon>
        <taxon>Agaricomycotina</taxon>
        <taxon>Agaricomycetes</taxon>
        <taxon>Agaricomycetidae</taxon>
        <taxon>Agaricales</taxon>
        <taxon>Marasmiineae</taxon>
        <taxon>Omphalotaceae</taxon>
        <taxon>Gymnopus</taxon>
    </lineage>
</organism>
<gene>
    <name evidence="1" type="ORF">BT96DRAFT_951000</name>
</gene>
<dbReference type="AlphaFoldDB" id="A0A6A4GEG6"/>
<dbReference type="EMBL" id="ML770309">
    <property type="protein sequence ID" value="KAE9383837.1"/>
    <property type="molecule type" value="Genomic_DNA"/>
</dbReference>
<evidence type="ECO:0000313" key="2">
    <source>
        <dbReference type="Proteomes" id="UP000799118"/>
    </source>
</evidence>
<accession>A0A6A4GEG6</accession>
<dbReference type="OrthoDB" id="5590007at2759"/>
<keyword evidence="2" id="KW-1185">Reference proteome</keyword>
<dbReference type="Proteomes" id="UP000799118">
    <property type="component" value="Unassembled WGS sequence"/>
</dbReference>